<name>A0A4R2CZP5_SHIGR</name>
<evidence type="ECO:0000313" key="2">
    <source>
        <dbReference type="Proteomes" id="UP000295351"/>
    </source>
</evidence>
<comment type="caution">
    <text evidence="1">The sequence shown here is derived from an EMBL/GenBank/DDBJ whole genome shotgun (WGS) entry which is preliminary data.</text>
</comment>
<proteinExistence type="predicted"/>
<keyword evidence="2" id="KW-1185">Reference proteome</keyword>
<dbReference type="RefSeq" id="WP_133033476.1">
    <property type="nucleotide sequence ID" value="NZ_BAABEI010000012.1"/>
</dbReference>
<evidence type="ECO:0000313" key="1">
    <source>
        <dbReference type="EMBL" id="TCN46873.1"/>
    </source>
</evidence>
<sequence length="98" mass="10527">MTDNPWLRPAALRRLTADAEAKAPKMFADDPAAREAFVGAYVDGVIEERDRWAAVLRHALVKGRSLTAASLLEYDLPVDVVLAALEAGAMCDTSGDAQ</sequence>
<dbReference type="AlphaFoldDB" id="A0A4R2CZP5"/>
<dbReference type="EMBL" id="SLVX01000003">
    <property type="protein sequence ID" value="TCN46873.1"/>
    <property type="molecule type" value="Genomic_DNA"/>
</dbReference>
<gene>
    <name evidence="1" type="ORF">EV665_10341</name>
</gene>
<accession>A0A4R2CZP5</accession>
<reference evidence="1 2" key="1">
    <citation type="submission" date="2019-03" db="EMBL/GenBank/DDBJ databases">
        <title>Genomic Encyclopedia of Type Strains, Phase IV (KMG-IV): sequencing the most valuable type-strain genomes for metagenomic binning, comparative biology and taxonomic classification.</title>
        <authorList>
            <person name="Goeker M."/>
        </authorList>
    </citation>
    <scope>NUCLEOTIDE SEQUENCE [LARGE SCALE GENOMIC DNA]</scope>
    <source>
        <strain evidence="1 2">DSM 18401</strain>
    </source>
</reference>
<dbReference type="Proteomes" id="UP000295351">
    <property type="component" value="Unassembled WGS sequence"/>
</dbReference>
<protein>
    <submittedName>
        <fullName evidence="1">Uncharacterized protein</fullName>
    </submittedName>
</protein>
<organism evidence="1 2">
    <name type="scientific">Shinella granuli</name>
    <dbReference type="NCBI Taxonomy" id="323621"/>
    <lineage>
        <taxon>Bacteria</taxon>
        <taxon>Pseudomonadati</taxon>
        <taxon>Pseudomonadota</taxon>
        <taxon>Alphaproteobacteria</taxon>
        <taxon>Hyphomicrobiales</taxon>
        <taxon>Rhizobiaceae</taxon>
        <taxon>Shinella</taxon>
    </lineage>
</organism>